<comment type="caution">
    <text evidence="1">The sequence shown here is derived from an EMBL/GenBank/DDBJ whole genome shotgun (WGS) entry which is preliminary data.</text>
</comment>
<dbReference type="RefSeq" id="WP_001082099.1">
    <property type="nucleotide sequence ID" value="NZ_CP040879.1"/>
</dbReference>
<protein>
    <submittedName>
        <fullName evidence="1">Uncharacterized protein</fullName>
    </submittedName>
</protein>
<dbReference type="GeneID" id="92800212"/>
<reference evidence="2 6" key="3">
    <citation type="submission" date="2023-03" db="EMBL/GenBank/DDBJ databases">
        <title>Genetic diversity of Bacillus cereus sensu lato isolates from Slovenia.</title>
        <authorList>
            <person name="Abdelli M."/>
        </authorList>
    </citation>
    <scope>NUCLEOTIDE SEQUENCE [LARGE SCALE GENOMIC DNA]</scope>
    <source>
        <strain evidence="2 6">SIBC61B</strain>
    </source>
</reference>
<accession>A0A5M9GI08</accession>
<name>A0A5M9GI08_9BACI</name>
<proteinExistence type="predicted"/>
<gene>
    <name evidence="3" type="ORF">BACERE00174_00314</name>
    <name evidence="1" type="ORF">FYW06_26525</name>
    <name evidence="2" type="ORF">P6U22_24690</name>
</gene>
<evidence type="ECO:0000313" key="2">
    <source>
        <dbReference type="EMBL" id="MDG0944340.1"/>
    </source>
</evidence>
<dbReference type="Proteomes" id="UP000194422">
    <property type="component" value="Unassembled WGS sequence"/>
</dbReference>
<keyword evidence="6" id="KW-1185">Reference proteome</keyword>
<organism evidence="1 5">
    <name type="scientific">Bacillus paranthracis</name>
    <dbReference type="NCBI Taxonomy" id="2026186"/>
    <lineage>
        <taxon>Bacteria</taxon>
        <taxon>Bacillati</taxon>
        <taxon>Bacillota</taxon>
        <taxon>Bacilli</taxon>
        <taxon>Bacillales</taxon>
        <taxon>Bacillaceae</taxon>
        <taxon>Bacillus</taxon>
        <taxon>Bacillus cereus group</taxon>
    </lineage>
</organism>
<evidence type="ECO:0000313" key="6">
    <source>
        <dbReference type="Proteomes" id="UP001221338"/>
    </source>
</evidence>
<dbReference type="EMBL" id="JARPRV010000024">
    <property type="protein sequence ID" value="MDG0944340.1"/>
    <property type="molecule type" value="Genomic_DNA"/>
</dbReference>
<reference evidence="1 5" key="2">
    <citation type="submission" date="2019-09" db="EMBL/GenBank/DDBJ databases">
        <authorList>
            <person name="Geng P."/>
            <person name="Wan X."/>
            <person name="Zhou G."/>
            <person name="Yuan Z."/>
            <person name="Hu X."/>
        </authorList>
    </citation>
    <scope>NUCLEOTIDE SEQUENCE [LARGE SCALE GENOMIC DNA]</scope>
    <source>
        <strain evidence="1 5">EFR-4</strain>
    </source>
</reference>
<reference evidence="3 4" key="1">
    <citation type="submission" date="2017-04" db="EMBL/GenBank/DDBJ databases">
        <authorList>
            <person name="Criscuolo A."/>
        </authorList>
    </citation>
    <scope>NUCLEOTIDE SEQUENCE [LARGE SCALE GENOMIC DNA]</scope>
    <source>
        <strain evidence="3">16-00174</strain>
    </source>
</reference>
<dbReference type="Proteomes" id="UP001221338">
    <property type="component" value="Unassembled WGS sequence"/>
</dbReference>
<evidence type="ECO:0000313" key="5">
    <source>
        <dbReference type="Proteomes" id="UP000325411"/>
    </source>
</evidence>
<dbReference type="AlphaFoldDB" id="A0A5M9GI08"/>
<dbReference type="EMBL" id="FWYW01000030">
    <property type="protein sequence ID" value="SMD61170.1"/>
    <property type="molecule type" value="Genomic_DNA"/>
</dbReference>
<sequence length="141" mass="16740">MNRSLIYWNVEEIDRNIVLITLKKNITVTKKSVLQLYQRCLTIGESSIQIPITPLKAKFHRDFYSFYKEYARKSEVDNYIYYEETKVDFNELIIFLPFLGVIDCDFTKGVMFGYRNEKDLTKLLNLLDKSYATFLNGKLHN</sequence>
<evidence type="ECO:0000313" key="1">
    <source>
        <dbReference type="EMBL" id="KAA8473677.1"/>
    </source>
</evidence>
<evidence type="ECO:0000313" key="4">
    <source>
        <dbReference type="Proteomes" id="UP000194422"/>
    </source>
</evidence>
<dbReference type="EMBL" id="VXCE01000036">
    <property type="protein sequence ID" value="KAA8473677.1"/>
    <property type="molecule type" value="Genomic_DNA"/>
</dbReference>
<dbReference type="Proteomes" id="UP000325411">
    <property type="component" value="Unassembled WGS sequence"/>
</dbReference>
<evidence type="ECO:0000313" key="3">
    <source>
        <dbReference type="EMBL" id="SMD61170.1"/>
    </source>
</evidence>